<organism evidence="1 2">
    <name type="scientific">Cylindrobasidium torrendii FP15055 ss-10</name>
    <dbReference type="NCBI Taxonomy" id="1314674"/>
    <lineage>
        <taxon>Eukaryota</taxon>
        <taxon>Fungi</taxon>
        <taxon>Dikarya</taxon>
        <taxon>Basidiomycota</taxon>
        <taxon>Agaricomycotina</taxon>
        <taxon>Agaricomycetes</taxon>
        <taxon>Agaricomycetidae</taxon>
        <taxon>Agaricales</taxon>
        <taxon>Marasmiineae</taxon>
        <taxon>Physalacriaceae</taxon>
        <taxon>Cylindrobasidium</taxon>
    </lineage>
</organism>
<dbReference type="SUPFAM" id="SSF54427">
    <property type="entry name" value="NTF2-like"/>
    <property type="match status" value="1"/>
</dbReference>
<gene>
    <name evidence="1" type="ORF">CYLTODRAFT_251133</name>
</gene>
<dbReference type="InterPro" id="IPR032710">
    <property type="entry name" value="NTF2-like_dom_sf"/>
</dbReference>
<evidence type="ECO:0008006" key="3">
    <source>
        <dbReference type="Google" id="ProtNLM"/>
    </source>
</evidence>
<sequence length="165" mass="18303">MSATTSPEIRAYESSIAALNINDIPTYLDHFTEDFEWTVLPKSAGFSVNRETAPAILKAFESFTKEAPFHAKIHRIIETKEAKPTLFVQAESNGTTKAGTVWHNEYMYIVEFAPREGDRLPKIQKLTEFQDGLSVTRFMQQEAENAGDASTDILNAAPAFGGQTA</sequence>
<reference evidence="1 2" key="1">
    <citation type="journal article" date="2015" name="Fungal Genet. Biol.">
        <title>Evolution of novel wood decay mechanisms in Agaricales revealed by the genome sequences of Fistulina hepatica and Cylindrobasidium torrendii.</title>
        <authorList>
            <person name="Floudas D."/>
            <person name="Held B.W."/>
            <person name="Riley R."/>
            <person name="Nagy L.G."/>
            <person name="Koehler G."/>
            <person name="Ransdell A.S."/>
            <person name="Younus H."/>
            <person name="Chow J."/>
            <person name="Chiniquy J."/>
            <person name="Lipzen A."/>
            <person name="Tritt A."/>
            <person name="Sun H."/>
            <person name="Haridas S."/>
            <person name="LaButti K."/>
            <person name="Ohm R.A."/>
            <person name="Kues U."/>
            <person name="Blanchette R.A."/>
            <person name="Grigoriev I.V."/>
            <person name="Minto R.E."/>
            <person name="Hibbett D.S."/>
        </authorList>
    </citation>
    <scope>NUCLEOTIDE SEQUENCE [LARGE SCALE GENOMIC DNA]</scope>
    <source>
        <strain evidence="1 2">FP15055 ss-10</strain>
    </source>
</reference>
<dbReference type="OrthoDB" id="3758478at2759"/>
<accession>A0A0D7BF94</accession>
<dbReference type="STRING" id="1314674.A0A0D7BF94"/>
<evidence type="ECO:0000313" key="2">
    <source>
        <dbReference type="Proteomes" id="UP000054007"/>
    </source>
</evidence>
<protein>
    <recommendedName>
        <fullName evidence="3">SnoaL-like domain-containing protein</fullName>
    </recommendedName>
</protein>
<dbReference type="Gene3D" id="3.10.450.50">
    <property type="match status" value="1"/>
</dbReference>
<evidence type="ECO:0000313" key="1">
    <source>
        <dbReference type="EMBL" id="KIY68789.1"/>
    </source>
</evidence>
<dbReference type="Proteomes" id="UP000054007">
    <property type="component" value="Unassembled WGS sequence"/>
</dbReference>
<keyword evidence="2" id="KW-1185">Reference proteome</keyword>
<dbReference type="AlphaFoldDB" id="A0A0D7BF94"/>
<proteinExistence type="predicted"/>
<dbReference type="EMBL" id="KN880496">
    <property type="protein sequence ID" value="KIY68789.1"/>
    <property type="molecule type" value="Genomic_DNA"/>
</dbReference>
<name>A0A0D7BF94_9AGAR</name>